<feature type="compositionally biased region" description="Low complexity" evidence="1">
    <location>
        <begin position="17"/>
        <end position="33"/>
    </location>
</feature>
<feature type="compositionally biased region" description="Basic and acidic residues" evidence="1">
    <location>
        <begin position="173"/>
        <end position="189"/>
    </location>
</feature>
<dbReference type="HOGENOM" id="CLU_884636_0_0_11"/>
<gene>
    <name evidence="2" type="ordered locus">Amir_3689</name>
</gene>
<feature type="region of interest" description="Disordered" evidence="1">
    <location>
        <begin position="256"/>
        <end position="314"/>
    </location>
</feature>
<feature type="compositionally biased region" description="Basic and acidic residues" evidence="1">
    <location>
        <begin position="35"/>
        <end position="47"/>
    </location>
</feature>
<dbReference type="KEGG" id="ami:Amir_3689"/>
<reference evidence="2 3" key="1">
    <citation type="journal article" date="2009" name="Stand. Genomic Sci.">
        <title>Complete genome sequence of Actinosynnema mirum type strain (101).</title>
        <authorList>
            <person name="Land M."/>
            <person name="Lapidus A."/>
            <person name="Mayilraj S."/>
            <person name="Chen F."/>
            <person name="Copeland A."/>
            <person name="Del Rio T.G."/>
            <person name="Nolan M."/>
            <person name="Lucas S."/>
            <person name="Tice H."/>
            <person name="Cheng J.F."/>
            <person name="Chertkov O."/>
            <person name="Bruce D."/>
            <person name="Goodwin L."/>
            <person name="Pitluck S."/>
            <person name="Rohde M."/>
            <person name="Goker M."/>
            <person name="Pati A."/>
            <person name="Ivanova N."/>
            <person name="Mavromatis K."/>
            <person name="Chen A."/>
            <person name="Palaniappan K."/>
            <person name="Hauser L."/>
            <person name="Chang Y.J."/>
            <person name="Jeffries C.C."/>
            <person name="Brettin T."/>
            <person name="Detter J.C."/>
            <person name="Han C."/>
            <person name="Chain P."/>
            <person name="Tindall B.J."/>
            <person name="Bristow J."/>
            <person name="Eisen J.A."/>
            <person name="Markowitz V."/>
            <person name="Hugenholtz P."/>
            <person name="Kyrpides N.C."/>
            <person name="Klenk H.P."/>
        </authorList>
    </citation>
    <scope>NUCLEOTIDE SEQUENCE [LARGE SCALE GENOMIC DNA]</scope>
    <source>
        <strain evidence="3">ATCC 29888 / DSM 43827 / JCM 3225 / NBRC 14064 / NCIMB 13271 / NRRL B-12336 / IMRU 3971 / 101</strain>
    </source>
</reference>
<evidence type="ECO:0000313" key="3">
    <source>
        <dbReference type="Proteomes" id="UP000002213"/>
    </source>
</evidence>
<feature type="compositionally biased region" description="Low complexity" evidence="1">
    <location>
        <begin position="190"/>
        <end position="211"/>
    </location>
</feature>
<proteinExistence type="predicted"/>
<name>C6WC05_ACTMD</name>
<evidence type="ECO:0000313" key="2">
    <source>
        <dbReference type="EMBL" id="ACU37572.1"/>
    </source>
</evidence>
<sequence length="314" mass="34254">MRQRRSSGRCSQPACQSSPASRRGSARPRTGPSESPHHIADFQDPHRQVPSRCNPSQSDQQTRPRSTGCFPAAGRHGRTRSALVARARRSFACPSRRAPAKRQAHAGPPRNPDRERPSVGDAREVRVSDPLRQRAMQPQLRPASACDLPTEPVRSGYFRATLWSAPPPILTPHRRDQPRSTAESSERAAPRAAVPRPRWRTVPGRTGLSLRRPARRLHRPPRNSRSESAVSKGYPAARPCGGGDLGKACAGQDPWTWHGESFGRTGFAKTPSRNPHRHPCPDLLPAGRAGPAVAAPPRTGWPVTTAYPSTPDTG</sequence>
<feature type="region of interest" description="Disordered" evidence="1">
    <location>
        <begin position="1"/>
        <end position="150"/>
    </location>
</feature>
<feature type="region of interest" description="Disordered" evidence="1">
    <location>
        <begin position="163"/>
        <end position="237"/>
    </location>
</feature>
<evidence type="ECO:0000256" key="1">
    <source>
        <dbReference type="SAM" id="MobiDB-lite"/>
    </source>
</evidence>
<feature type="compositionally biased region" description="Basic and acidic residues" evidence="1">
    <location>
        <begin position="111"/>
        <end position="132"/>
    </location>
</feature>
<feature type="compositionally biased region" description="Polar residues" evidence="1">
    <location>
        <begin position="51"/>
        <end position="65"/>
    </location>
</feature>
<dbReference type="EMBL" id="CP001630">
    <property type="protein sequence ID" value="ACU37572.1"/>
    <property type="molecule type" value="Genomic_DNA"/>
</dbReference>
<feature type="compositionally biased region" description="Low complexity" evidence="1">
    <location>
        <begin position="285"/>
        <end position="298"/>
    </location>
</feature>
<dbReference type="Proteomes" id="UP000002213">
    <property type="component" value="Chromosome"/>
</dbReference>
<feature type="compositionally biased region" description="Basic residues" evidence="1">
    <location>
        <begin position="212"/>
        <end position="222"/>
    </location>
</feature>
<protein>
    <submittedName>
        <fullName evidence="2">RemN protein</fullName>
    </submittedName>
</protein>
<dbReference type="AlphaFoldDB" id="C6WC05"/>
<accession>C6WC05</accession>
<organism evidence="2 3">
    <name type="scientific">Actinosynnema mirum (strain ATCC 29888 / DSM 43827 / JCM 3225 / NBRC 14064 / NCIMB 13271 / NRRL B-12336 / IMRU 3971 / 101)</name>
    <dbReference type="NCBI Taxonomy" id="446462"/>
    <lineage>
        <taxon>Bacteria</taxon>
        <taxon>Bacillati</taxon>
        <taxon>Actinomycetota</taxon>
        <taxon>Actinomycetes</taxon>
        <taxon>Pseudonocardiales</taxon>
        <taxon>Pseudonocardiaceae</taxon>
        <taxon>Actinosynnema</taxon>
    </lineage>
</organism>
<keyword evidence="3" id="KW-1185">Reference proteome</keyword>